<feature type="domain" description="HTH marR-type" evidence="4">
    <location>
        <begin position="22"/>
        <end position="157"/>
    </location>
</feature>
<dbReference type="InterPro" id="IPR036390">
    <property type="entry name" value="WH_DNA-bd_sf"/>
</dbReference>
<keyword evidence="6" id="KW-1185">Reference proteome</keyword>
<dbReference type="AlphaFoldDB" id="A0A2T0VUT3"/>
<accession>A0A2T0VUT3</accession>
<dbReference type="PANTHER" id="PTHR42756">
    <property type="entry name" value="TRANSCRIPTIONAL REGULATOR, MARR"/>
    <property type="match status" value="1"/>
</dbReference>
<dbReference type="InterPro" id="IPR000835">
    <property type="entry name" value="HTH_MarR-typ"/>
</dbReference>
<dbReference type="InterPro" id="IPR023187">
    <property type="entry name" value="Tscrpt_reg_MarR-type_CS"/>
</dbReference>
<dbReference type="InterPro" id="IPR036388">
    <property type="entry name" value="WH-like_DNA-bd_sf"/>
</dbReference>
<dbReference type="PROSITE" id="PS01117">
    <property type="entry name" value="HTH_MARR_1"/>
    <property type="match status" value="1"/>
</dbReference>
<reference evidence="5 6" key="1">
    <citation type="submission" date="2018-03" db="EMBL/GenBank/DDBJ databases">
        <title>Genomic Encyclopedia of Archaeal and Bacterial Type Strains, Phase II (KMG-II): from individual species to whole genera.</title>
        <authorList>
            <person name="Goeker M."/>
        </authorList>
    </citation>
    <scope>NUCLEOTIDE SEQUENCE [LARGE SCALE GENOMIC DNA]</scope>
    <source>
        <strain evidence="5 6">DSM 101533</strain>
    </source>
</reference>
<keyword evidence="3" id="KW-0804">Transcription</keyword>
<dbReference type="GO" id="GO:0003700">
    <property type="term" value="F:DNA-binding transcription factor activity"/>
    <property type="evidence" value="ECO:0007669"/>
    <property type="project" value="InterPro"/>
</dbReference>
<evidence type="ECO:0000256" key="1">
    <source>
        <dbReference type="ARBA" id="ARBA00023015"/>
    </source>
</evidence>
<evidence type="ECO:0000313" key="6">
    <source>
        <dbReference type="Proteomes" id="UP000238007"/>
    </source>
</evidence>
<dbReference type="PROSITE" id="PS50995">
    <property type="entry name" value="HTH_MARR_2"/>
    <property type="match status" value="1"/>
</dbReference>
<name>A0A2T0VUT3_9RHOB</name>
<dbReference type="Gene3D" id="1.10.10.10">
    <property type="entry name" value="Winged helix-like DNA-binding domain superfamily/Winged helix DNA-binding domain"/>
    <property type="match status" value="1"/>
</dbReference>
<dbReference type="PRINTS" id="PR00598">
    <property type="entry name" value="HTHMARR"/>
</dbReference>
<gene>
    <name evidence="5" type="ORF">CLV80_113110</name>
</gene>
<keyword evidence="2 5" id="KW-0238">DNA-binding</keyword>
<evidence type="ECO:0000256" key="2">
    <source>
        <dbReference type="ARBA" id="ARBA00023125"/>
    </source>
</evidence>
<organism evidence="5 6">
    <name type="scientific">Yoonia maritima</name>
    <dbReference type="NCBI Taxonomy" id="1435347"/>
    <lineage>
        <taxon>Bacteria</taxon>
        <taxon>Pseudomonadati</taxon>
        <taxon>Pseudomonadota</taxon>
        <taxon>Alphaproteobacteria</taxon>
        <taxon>Rhodobacterales</taxon>
        <taxon>Paracoccaceae</taxon>
        <taxon>Yoonia</taxon>
    </lineage>
</organism>
<dbReference type="SUPFAM" id="SSF46785">
    <property type="entry name" value="Winged helix' DNA-binding domain"/>
    <property type="match status" value="1"/>
</dbReference>
<keyword evidence="1" id="KW-0805">Transcription regulation</keyword>
<evidence type="ECO:0000256" key="3">
    <source>
        <dbReference type="ARBA" id="ARBA00023163"/>
    </source>
</evidence>
<evidence type="ECO:0000313" key="5">
    <source>
        <dbReference type="EMBL" id="PRY75300.1"/>
    </source>
</evidence>
<dbReference type="SMART" id="SM00347">
    <property type="entry name" value="HTH_MARR"/>
    <property type="match status" value="1"/>
</dbReference>
<dbReference type="Pfam" id="PF12802">
    <property type="entry name" value="MarR_2"/>
    <property type="match status" value="1"/>
</dbReference>
<dbReference type="PANTHER" id="PTHR42756:SF1">
    <property type="entry name" value="TRANSCRIPTIONAL REPRESSOR OF EMRAB OPERON"/>
    <property type="match status" value="1"/>
</dbReference>
<comment type="caution">
    <text evidence="5">The sequence shown here is derived from an EMBL/GenBank/DDBJ whole genome shotgun (WGS) entry which is preliminary data.</text>
</comment>
<evidence type="ECO:0000259" key="4">
    <source>
        <dbReference type="PROSITE" id="PS50995"/>
    </source>
</evidence>
<dbReference type="OrthoDB" id="32523at2"/>
<proteinExistence type="predicted"/>
<dbReference type="Proteomes" id="UP000238007">
    <property type="component" value="Unassembled WGS sequence"/>
</dbReference>
<dbReference type="GO" id="GO:0003677">
    <property type="term" value="F:DNA binding"/>
    <property type="evidence" value="ECO:0007669"/>
    <property type="project" value="UniProtKB-KW"/>
</dbReference>
<sequence length="164" mass="18203">MDHIDRIVSQWSSARPDLDVGPMETIGRLLRLSMLLRSEMENTWKTFGLNSASFDVLATLRRSGKPNGLSPGELLELTMVTSGTMTNRVDQLVKAGLVRRVQNRNDKRGFLIRLTDEGMTVIEAAVTDHVETQHRLMDGLSVNQKDELNGLLIKLTASVKTGAD</sequence>
<protein>
    <submittedName>
        <fullName evidence="5">DNA-binding MarR family transcriptional regulator</fullName>
    </submittedName>
</protein>
<dbReference type="EMBL" id="PVTP01000013">
    <property type="protein sequence ID" value="PRY75300.1"/>
    <property type="molecule type" value="Genomic_DNA"/>
</dbReference>
<dbReference type="RefSeq" id="WP_106358983.1">
    <property type="nucleotide sequence ID" value="NZ_PVTP01000013.1"/>
</dbReference>